<sequence length="416" mass="43943">MLDSVRLQRRQSEIRQTLSSLVGKSDASEDEIRQMETLDGEYRQNEIKYRAALTAEDTERREAGADLETRAGRQWDDLVAGFELRQIVAALEEGRALSGQTAEIVSEMRSHGGYRGIPVPLAALEQRELVAGTTTSADVPKPVTIRPLIDRIFPASVASRLGGEVINITSGAVAIPVATAGAVAGWAPTEGANVPGPQAFDFAERMLEPDHTLGVHMRITRKALKQAGDGLEAAIRRDMNAAVQTELDRAILMGSGANGEPLGIITGAADYGITETAVGAAASWAAFRQAAVAFMDGNLVKSPGDIRMGFNPEIWADLDDALISGTAVSQWDRLVKHVPAGQIALAPTLPEGTAVLTTNTGGIAPFYVGIWGGLDLIRDPFSDAQSGTLRLTALMTADVTVARGSQLAILSGIGAP</sequence>
<gene>
    <name evidence="3" type="ORF">SAMN04487971_10229</name>
</gene>
<evidence type="ECO:0000313" key="4">
    <source>
        <dbReference type="Proteomes" id="UP000199555"/>
    </source>
</evidence>
<dbReference type="InterPro" id="IPR054612">
    <property type="entry name" value="Phage_capsid-like_C"/>
</dbReference>
<evidence type="ECO:0000256" key="1">
    <source>
        <dbReference type="ARBA" id="ARBA00004328"/>
    </source>
</evidence>
<dbReference type="Pfam" id="PF05065">
    <property type="entry name" value="Phage_capsid"/>
    <property type="match status" value="1"/>
</dbReference>
<dbReference type="EMBL" id="FNGE01000002">
    <property type="protein sequence ID" value="SDK62344.1"/>
    <property type="molecule type" value="Genomic_DNA"/>
</dbReference>
<proteinExistence type="predicted"/>
<dbReference type="RefSeq" id="WP_090752198.1">
    <property type="nucleotide sequence ID" value="NZ_FNGE01000002.1"/>
</dbReference>
<comment type="subcellular location">
    <subcellularLocation>
        <location evidence="1">Virion</location>
    </subcellularLocation>
</comment>
<dbReference type="NCBIfam" id="TIGR01554">
    <property type="entry name" value="major_cap_HK97"/>
    <property type="match status" value="1"/>
</dbReference>
<dbReference type="OrthoDB" id="7754466at2"/>
<dbReference type="STRING" id="525640.SAMN04487971_10229"/>
<name>A0A1G9DEW3_9RHOB</name>
<organism evidence="3 4">
    <name type="scientific">Paracoccus chinensis</name>
    <dbReference type="NCBI Taxonomy" id="525640"/>
    <lineage>
        <taxon>Bacteria</taxon>
        <taxon>Pseudomonadati</taxon>
        <taxon>Pseudomonadota</taxon>
        <taxon>Alphaproteobacteria</taxon>
        <taxon>Rhodobacterales</taxon>
        <taxon>Paracoccaceae</taxon>
        <taxon>Paracoccus</taxon>
    </lineage>
</organism>
<dbReference type="AlphaFoldDB" id="A0A1G9DEW3"/>
<dbReference type="SUPFAM" id="SSF56563">
    <property type="entry name" value="Major capsid protein gp5"/>
    <property type="match status" value="1"/>
</dbReference>
<protein>
    <submittedName>
        <fullName evidence="3">Phage major capsid protein, HK97 family</fullName>
    </submittedName>
</protein>
<evidence type="ECO:0000259" key="2">
    <source>
        <dbReference type="Pfam" id="PF05065"/>
    </source>
</evidence>
<feature type="domain" description="Phage capsid-like C-terminal" evidence="2">
    <location>
        <begin position="164"/>
        <end position="409"/>
    </location>
</feature>
<keyword evidence="4" id="KW-1185">Reference proteome</keyword>
<dbReference type="Gene3D" id="3.30.2400.10">
    <property type="entry name" value="Major capsid protein gp5"/>
    <property type="match status" value="1"/>
</dbReference>
<accession>A0A1G9DEW3</accession>
<reference evidence="4" key="1">
    <citation type="submission" date="2016-10" db="EMBL/GenBank/DDBJ databases">
        <authorList>
            <person name="Varghese N."/>
            <person name="Submissions S."/>
        </authorList>
    </citation>
    <scope>NUCLEOTIDE SEQUENCE [LARGE SCALE GENOMIC DNA]</scope>
    <source>
        <strain evidence="4">CGMCC 1.7655</strain>
    </source>
</reference>
<dbReference type="Proteomes" id="UP000199555">
    <property type="component" value="Unassembled WGS sequence"/>
</dbReference>
<evidence type="ECO:0000313" key="3">
    <source>
        <dbReference type="EMBL" id="SDK62344.1"/>
    </source>
</evidence>
<dbReference type="InterPro" id="IPR024455">
    <property type="entry name" value="Phage_capsid"/>
</dbReference>